<evidence type="ECO:0000313" key="3">
    <source>
        <dbReference type="EMBL" id="PCE39874.1"/>
    </source>
</evidence>
<dbReference type="EMBL" id="NWUF01000042">
    <property type="protein sequence ID" value="PCE39874.1"/>
    <property type="molecule type" value="Genomic_DNA"/>
</dbReference>
<dbReference type="Proteomes" id="UP000218934">
    <property type="component" value="Unassembled WGS sequence"/>
</dbReference>
<keyword evidence="1" id="KW-0812">Transmembrane</keyword>
<keyword evidence="2" id="KW-0732">Signal</keyword>
<feature type="transmembrane region" description="Helical" evidence="1">
    <location>
        <begin position="61"/>
        <end position="79"/>
    </location>
</feature>
<reference evidence="3 4" key="1">
    <citation type="submission" date="2017-09" db="EMBL/GenBank/DDBJ databases">
        <title>The Catabolism of 3,6-Dichlorosalicylic acid is Initiated by the Cytochrome P450 Monooxygenase DsmABC in Rhizorhabdus dicambivorans Ndbn-20.</title>
        <authorList>
            <person name="Na L."/>
        </authorList>
    </citation>
    <scope>NUCLEOTIDE SEQUENCE [LARGE SCALE GENOMIC DNA]</scope>
    <source>
        <strain evidence="3 4">Ndbn-20m</strain>
    </source>
</reference>
<comment type="caution">
    <text evidence="3">The sequence shown here is derived from an EMBL/GenBank/DDBJ whole genome shotgun (WGS) entry which is preliminary data.</text>
</comment>
<keyword evidence="4" id="KW-1185">Reference proteome</keyword>
<dbReference type="AlphaFoldDB" id="A0A2A4FQ78"/>
<keyword evidence="1" id="KW-1133">Transmembrane helix</keyword>
<keyword evidence="1" id="KW-0472">Membrane</keyword>
<name>A0A2A4FQ78_9SPHN</name>
<evidence type="ECO:0000256" key="1">
    <source>
        <dbReference type="SAM" id="Phobius"/>
    </source>
</evidence>
<accession>A0A2A4FQ78</accession>
<proteinExistence type="predicted"/>
<protein>
    <recommendedName>
        <fullName evidence="5">DUF423 domain-containing protein</fullName>
    </recommendedName>
</protein>
<gene>
    <name evidence="3" type="ORF">COO09_23255</name>
</gene>
<feature type="transmembrane region" description="Helical" evidence="1">
    <location>
        <begin position="35"/>
        <end position="54"/>
    </location>
</feature>
<evidence type="ECO:0000313" key="4">
    <source>
        <dbReference type="Proteomes" id="UP000218934"/>
    </source>
</evidence>
<feature type="chain" id="PRO_5013014576" description="DUF423 domain-containing protein" evidence="2">
    <location>
        <begin position="20"/>
        <end position="116"/>
    </location>
</feature>
<evidence type="ECO:0008006" key="5">
    <source>
        <dbReference type="Google" id="ProtNLM"/>
    </source>
</evidence>
<sequence>MRLGALNGLFALAVLLSSAGPLFQPAQEALVRATAQIQFMHGMATLACATFMNIGAKSARLAPAFFLGGIALYCLPNYAQAIGWLSVNAVIARTGMGVFAIGWLILAWSARDVDRV</sequence>
<feature type="signal peptide" evidence="2">
    <location>
        <begin position="1"/>
        <end position="19"/>
    </location>
</feature>
<dbReference type="KEGG" id="rdi:CMV14_14535"/>
<organism evidence="3 4">
    <name type="scientific">Rhizorhabdus dicambivorans</name>
    <dbReference type="NCBI Taxonomy" id="1850238"/>
    <lineage>
        <taxon>Bacteria</taxon>
        <taxon>Pseudomonadati</taxon>
        <taxon>Pseudomonadota</taxon>
        <taxon>Alphaproteobacteria</taxon>
        <taxon>Sphingomonadales</taxon>
        <taxon>Sphingomonadaceae</taxon>
        <taxon>Rhizorhabdus</taxon>
    </lineage>
</organism>
<evidence type="ECO:0000256" key="2">
    <source>
        <dbReference type="SAM" id="SignalP"/>
    </source>
</evidence>
<feature type="transmembrane region" description="Helical" evidence="1">
    <location>
        <begin position="91"/>
        <end position="110"/>
    </location>
</feature>